<evidence type="ECO:0000313" key="2">
    <source>
        <dbReference type="EMBL" id="KHN71707.1"/>
    </source>
</evidence>
<proteinExistence type="predicted"/>
<evidence type="ECO:0000313" key="3">
    <source>
        <dbReference type="Proteomes" id="UP000031036"/>
    </source>
</evidence>
<dbReference type="AlphaFoldDB" id="A0A0B2URE4"/>
<dbReference type="EMBL" id="JPKZ01020937">
    <property type="protein sequence ID" value="KHN71707.1"/>
    <property type="molecule type" value="Genomic_DNA"/>
</dbReference>
<sequence length="122" mass="13176">MSAESSMTKKESNGSDQVPSGLEGSIETSEVEENAVCSHSNEVQPPNAQSKDGEAPNHELSELAKSMIDGLFGKDANVAKHSEVSDVATKFDQVRYLPFYGTSQDCDKFAEKEYGVQTKNIG</sequence>
<reference evidence="2 3" key="1">
    <citation type="submission" date="2014-11" db="EMBL/GenBank/DDBJ databases">
        <title>Genetic blueprint of the zoonotic pathogen Toxocara canis.</title>
        <authorList>
            <person name="Zhu X.-Q."/>
            <person name="Korhonen P.K."/>
            <person name="Cai H."/>
            <person name="Young N.D."/>
            <person name="Nejsum P."/>
            <person name="von Samson-Himmelstjerna G."/>
            <person name="Boag P.R."/>
            <person name="Tan P."/>
            <person name="Li Q."/>
            <person name="Min J."/>
            <person name="Yang Y."/>
            <person name="Wang X."/>
            <person name="Fang X."/>
            <person name="Hall R.S."/>
            <person name="Hofmann A."/>
            <person name="Sternberg P.W."/>
            <person name="Jex A.R."/>
            <person name="Gasser R.B."/>
        </authorList>
    </citation>
    <scope>NUCLEOTIDE SEQUENCE [LARGE SCALE GENOMIC DNA]</scope>
    <source>
        <strain evidence="2">PN_DK_2014</strain>
    </source>
</reference>
<protein>
    <submittedName>
        <fullName evidence="2">Uncharacterized protein</fullName>
    </submittedName>
</protein>
<accession>A0A0B2URE4</accession>
<evidence type="ECO:0000256" key="1">
    <source>
        <dbReference type="SAM" id="MobiDB-lite"/>
    </source>
</evidence>
<gene>
    <name evidence="2" type="ORF">Tcan_02093</name>
</gene>
<name>A0A0B2URE4_TOXCA</name>
<organism evidence="2 3">
    <name type="scientific">Toxocara canis</name>
    <name type="common">Canine roundworm</name>
    <dbReference type="NCBI Taxonomy" id="6265"/>
    <lineage>
        <taxon>Eukaryota</taxon>
        <taxon>Metazoa</taxon>
        <taxon>Ecdysozoa</taxon>
        <taxon>Nematoda</taxon>
        <taxon>Chromadorea</taxon>
        <taxon>Rhabditida</taxon>
        <taxon>Spirurina</taxon>
        <taxon>Ascaridomorpha</taxon>
        <taxon>Ascaridoidea</taxon>
        <taxon>Toxocaridae</taxon>
        <taxon>Toxocara</taxon>
    </lineage>
</organism>
<comment type="caution">
    <text evidence="2">The sequence shown here is derived from an EMBL/GenBank/DDBJ whole genome shotgun (WGS) entry which is preliminary data.</text>
</comment>
<dbReference type="Proteomes" id="UP000031036">
    <property type="component" value="Unassembled WGS sequence"/>
</dbReference>
<feature type="compositionally biased region" description="Basic and acidic residues" evidence="1">
    <location>
        <begin position="51"/>
        <end position="60"/>
    </location>
</feature>
<keyword evidence="3" id="KW-1185">Reference proteome</keyword>
<feature type="region of interest" description="Disordered" evidence="1">
    <location>
        <begin position="1"/>
        <end position="60"/>
    </location>
</feature>
<feature type="compositionally biased region" description="Polar residues" evidence="1">
    <location>
        <begin position="37"/>
        <end position="50"/>
    </location>
</feature>